<dbReference type="AlphaFoldDB" id="A0A8J2Q884"/>
<protein>
    <submittedName>
        <fullName evidence="1">Uncharacterized protein</fullName>
    </submittedName>
</protein>
<dbReference type="OrthoDB" id="5831785at2759"/>
<organism evidence="1 2">
    <name type="scientific">Cercopithifilaria johnstoni</name>
    <dbReference type="NCBI Taxonomy" id="2874296"/>
    <lineage>
        <taxon>Eukaryota</taxon>
        <taxon>Metazoa</taxon>
        <taxon>Ecdysozoa</taxon>
        <taxon>Nematoda</taxon>
        <taxon>Chromadorea</taxon>
        <taxon>Rhabditida</taxon>
        <taxon>Spirurina</taxon>
        <taxon>Spiruromorpha</taxon>
        <taxon>Filarioidea</taxon>
        <taxon>Onchocercidae</taxon>
        <taxon>Cercopithifilaria</taxon>
    </lineage>
</organism>
<comment type="caution">
    <text evidence="1">The sequence shown here is derived from an EMBL/GenBank/DDBJ whole genome shotgun (WGS) entry which is preliminary data.</text>
</comment>
<proteinExistence type="predicted"/>
<sequence>MDFNVTVNYGSNNHGNSINVEHLLRACSNLKNNDELYGITYDDERFPIIFNNSLNNLDGKILRNVDVIFYCIKNEWKVTNDSALAPLSALFYHKLSSQYRQMIATKRSTNINNIHEECISQSLVGDSCVAIIEGRVGFIPHFKVGLFRMYDMAQFEASDIVKNYLPEQDYQSFPIDYLALGNKRYCRSRSTKQVESDSNRFFDFSECTVLATPDFYYQLCCCDESLEICSSLENDLRVDPGKPIIFLNDSLDESHKLAEYGLDENSVRRKYENELDERSKKKPQIVCAIGTLEMNKTLREKRLINDAFPINVHSCRSVYRYRRKIMEMDSASGCTMARKNKNGYHYCQIRNLICPAQESIPEKMTVDCCCEGNHLCNHDMNSYRAFYSLPMYINNPLCAHLSEFRFVFLSGDEKYCAVHYDFVLGKVVNLHVNVNMDLPREDDHNAYKKLGCQFIEAKIRVNIPVRCKDEIYKRDDTLMGRLIYVCTCPGKALSERMNKSACDVKLEKRIARKAMADAEKSKLPSCYHINLIMDAINSAPIGIANFLLNNITKPSGNH</sequence>
<evidence type="ECO:0000313" key="1">
    <source>
        <dbReference type="EMBL" id="CAG9536904.1"/>
    </source>
</evidence>
<dbReference type="Proteomes" id="UP000746747">
    <property type="component" value="Unassembled WGS sequence"/>
</dbReference>
<accession>A0A8J2Q884</accession>
<name>A0A8J2Q884_9BILA</name>
<dbReference type="EMBL" id="CAKAEH010001498">
    <property type="protein sequence ID" value="CAG9536904.1"/>
    <property type="molecule type" value="Genomic_DNA"/>
</dbReference>
<evidence type="ECO:0000313" key="2">
    <source>
        <dbReference type="Proteomes" id="UP000746747"/>
    </source>
</evidence>
<keyword evidence="2" id="KW-1185">Reference proteome</keyword>
<gene>
    <name evidence="1" type="ORF">CJOHNSTONI_LOCUS6777</name>
</gene>
<reference evidence="1" key="1">
    <citation type="submission" date="2021-09" db="EMBL/GenBank/DDBJ databases">
        <authorList>
            <consortium name="Pathogen Informatics"/>
        </authorList>
    </citation>
    <scope>NUCLEOTIDE SEQUENCE</scope>
</reference>